<evidence type="ECO:0000256" key="2">
    <source>
        <dbReference type="SAM" id="Phobius"/>
    </source>
</evidence>
<proteinExistence type="predicted"/>
<dbReference type="InterPro" id="IPR010559">
    <property type="entry name" value="Sig_transdc_His_kin_internal"/>
</dbReference>
<dbReference type="Gene3D" id="1.25.40.10">
    <property type="entry name" value="Tetratricopeptide repeat domain"/>
    <property type="match status" value="2"/>
</dbReference>
<gene>
    <name evidence="4" type="ORF">MYP_3092</name>
</gene>
<dbReference type="InterPro" id="IPR036890">
    <property type="entry name" value="HATPase_C_sf"/>
</dbReference>
<dbReference type="GO" id="GO:0000155">
    <property type="term" value="F:phosphorelay sensor kinase activity"/>
    <property type="evidence" value="ECO:0007669"/>
    <property type="project" value="InterPro"/>
</dbReference>
<organism evidence="4 5">
    <name type="scientific">Sporocytophaga myxococcoides</name>
    <dbReference type="NCBI Taxonomy" id="153721"/>
    <lineage>
        <taxon>Bacteria</taxon>
        <taxon>Pseudomonadati</taxon>
        <taxon>Bacteroidota</taxon>
        <taxon>Cytophagia</taxon>
        <taxon>Cytophagales</taxon>
        <taxon>Cytophagaceae</taxon>
        <taxon>Sporocytophaga</taxon>
    </lineage>
</organism>
<feature type="repeat" description="TPR" evidence="1">
    <location>
        <begin position="188"/>
        <end position="221"/>
    </location>
</feature>
<comment type="caution">
    <text evidence="4">The sequence shown here is derived from an EMBL/GenBank/DDBJ whole genome shotgun (WGS) entry which is preliminary data.</text>
</comment>
<evidence type="ECO:0000313" key="5">
    <source>
        <dbReference type="Proteomes" id="UP000030185"/>
    </source>
</evidence>
<accession>A0A098LID7</accession>
<dbReference type="eggNOG" id="COG2972">
    <property type="taxonomic scope" value="Bacteria"/>
</dbReference>
<evidence type="ECO:0000259" key="3">
    <source>
        <dbReference type="Pfam" id="PF06580"/>
    </source>
</evidence>
<dbReference type="SUPFAM" id="SSF55874">
    <property type="entry name" value="ATPase domain of HSP90 chaperone/DNA topoisomerase II/histidine kinase"/>
    <property type="match status" value="1"/>
</dbReference>
<dbReference type="Gene3D" id="3.30.565.10">
    <property type="entry name" value="Histidine kinase-like ATPase, C-terminal domain"/>
    <property type="match status" value="1"/>
</dbReference>
<reference evidence="4 5" key="1">
    <citation type="submission" date="2014-09" db="EMBL/GenBank/DDBJ databases">
        <title>Sporocytophaga myxococcoides PG-01 genome sequencing.</title>
        <authorList>
            <person name="Liu L."/>
            <person name="Gao P.J."/>
            <person name="Chen G.J."/>
            <person name="Wang L.S."/>
        </authorList>
    </citation>
    <scope>NUCLEOTIDE SEQUENCE [LARGE SCALE GENOMIC DNA]</scope>
    <source>
        <strain evidence="4 5">PG-01</strain>
    </source>
</reference>
<name>A0A098LID7_9BACT</name>
<dbReference type="PROSITE" id="PS50005">
    <property type="entry name" value="TPR"/>
    <property type="match status" value="3"/>
</dbReference>
<sequence length="637" mass="72846">MIVLVLFAGVQLNAQNKKVIISKTAPDPAYSLIDKAEKIAVTDPARAIDYIQEALTLNLKDGDKRLEGLCYKLLGEINTNQGIFSKGQENFLKALEIFKNLKESSLVNETLTSLSFSYEKSNNTKEAIEINNQLIKDAISTSNKREQVRWRNKNGDLYLLLGNYQQALAEYTAVLAIEERDKNKDGIIEANNRIGKVYLEQEKTNKAIKHYEKLEEIAKESKDEKTKADIYNNISRAYSKQNRIDDALKAKQKSLEVNIKLDDKDALAKEYVDVGNLYLEQKSSANAMSFIEKGIQLSEESGDLMKKADGLKALSKAYIESGNFKKAMALYEEYITLKDSILSKREHEINNLLYGKDDLISRQKKLEMLEKDMALNQKTIDLLRKDKKIREAGLKRQQLIIYGLMSGLLLVFGSTWLIFASSRKRRISNQKLALKSLSSQMNPHFIFNALNSVNSFIAKNDEKSANKYLSDFSKLMRAVMENSQYDFVPIATEIRILELYLQLEHSRFPEKFDYKFEIDESINRELEMPPMLIQPYIENAVWHGLRYKEKKGFLKVSISQVQSGIEVVIEDNGIGRKKSIEFKTQNQKESSSLGMKNIESRLGIINELYKTRMKVVIEDLDEFNQSGTKVIITIGTK</sequence>
<dbReference type="Pfam" id="PF06580">
    <property type="entry name" value="His_kinase"/>
    <property type="match status" value="1"/>
</dbReference>
<feature type="domain" description="Signal transduction histidine kinase internal region" evidence="3">
    <location>
        <begin position="434"/>
        <end position="512"/>
    </location>
</feature>
<keyword evidence="2" id="KW-0812">Transmembrane</keyword>
<dbReference type="EMBL" id="BBLT01000006">
    <property type="protein sequence ID" value="GAL85863.1"/>
    <property type="molecule type" value="Genomic_DNA"/>
</dbReference>
<dbReference type="Pfam" id="PF13181">
    <property type="entry name" value="TPR_8"/>
    <property type="match status" value="1"/>
</dbReference>
<keyword evidence="1" id="KW-0802">TPR repeat</keyword>
<feature type="repeat" description="TPR" evidence="1">
    <location>
        <begin position="268"/>
        <end position="301"/>
    </location>
</feature>
<dbReference type="SUPFAM" id="SSF48452">
    <property type="entry name" value="TPR-like"/>
    <property type="match status" value="2"/>
</dbReference>
<dbReference type="PANTHER" id="PTHR34220">
    <property type="entry name" value="SENSOR HISTIDINE KINASE YPDA"/>
    <property type="match status" value="1"/>
</dbReference>
<feature type="repeat" description="TPR" evidence="1">
    <location>
        <begin position="228"/>
        <end position="261"/>
    </location>
</feature>
<feature type="transmembrane region" description="Helical" evidence="2">
    <location>
        <begin position="399"/>
        <end position="419"/>
    </location>
</feature>
<evidence type="ECO:0000256" key="1">
    <source>
        <dbReference type="PROSITE-ProRule" id="PRU00339"/>
    </source>
</evidence>
<dbReference type="InterPro" id="IPR050640">
    <property type="entry name" value="Bact_2-comp_sensor_kinase"/>
</dbReference>
<dbReference type="STRING" id="153721.MYP_3092"/>
<dbReference type="GO" id="GO:0016020">
    <property type="term" value="C:membrane"/>
    <property type="evidence" value="ECO:0007669"/>
    <property type="project" value="InterPro"/>
</dbReference>
<dbReference type="Pfam" id="PF13424">
    <property type="entry name" value="TPR_12"/>
    <property type="match status" value="1"/>
</dbReference>
<dbReference type="InterPro" id="IPR019734">
    <property type="entry name" value="TPR_rpt"/>
</dbReference>
<keyword evidence="2" id="KW-1133">Transmembrane helix</keyword>
<dbReference type="PANTHER" id="PTHR34220:SF7">
    <property type="entry name" value="SENSOR HISTIDINE KINASE YPDA"/>
    <property type="match status" value="1"/>
</dbReference>
<dbReference type="eggNOG" id="COG0457">
    <property type="taxonomic scope" value="Bacteria"/>
</dbReference>
<evidence type="ECO:0000313" key="4">
    <source>
        <dbReference type="EMBL" id="GAL85863.1"/>
    </source>
</evidence>
<keyword evidence="2" id="KW-0472">Membrane</keyword>
<dbReference type="AlphaFoldDB" id="A0A098LID7"/>
<dbReference type="Proteomes" id="UP000030185">
    <property type="component" value="Unassembled WGS sequence"/>
</dbReference>
<dbReference type="SMART" id="SM00028">
    <property type="entry name" value="TPR"/>
    <property type="match status" value="6"/>
</dbReference>
<protein>
    <recommendedName>
        <fullName evidence="3">Signal transduction histidine kinase internal region domain-containing protein</fullName>
    </recommendedName>
</protein>
<dbReference type="InterPro" id="IPR011990">
    <property type="entry name" value="TPR-like_helical_dom_sf"/>
</dbReference>
<keyword evidence="5" id="KW-1185">Reference proteome</keyword>